<dbReference type="OrthoDB" id="9800582at2"/>
<comment type="subcellular location">
    <subcellularLocation>
        <location evidence="3">Cytoplasm</location>
    </subcellularLocation>
</comment>
<dbReference type="InterPro" id="IPR026591">
    <property type="entry name" value="Sirtuin_cat_small_dom_sf"/>
</dbReference>
<evidence type="ECO:0000313" key="6">
    <source>
        <dbReference type="EMBL" id="RRN45111.1"/>
    </source>
</evidence>
<gene>
    <name evidence="3" type="primary">cobB</name>
    <name evidence="6" type="ORF">EHV23_02345</name>
</gene>
<evidence type="ECO:0000313" key="7">
    <source>
        <dbReference type="Proteomes" id="UP000270261"/>
    </source>
</evidence>
<dbReference type="AlphaFoldDB" id="A0A3R8LP37"/>
<dbReference type="InterPro" id="IPR050134">
    <property type="entry name" value="NAD-dep_sirtuin_deacylases"/>
</dbReference>
<comment type="domain">
    <text evidence="3">2 residues (Tyr-54 and Arg-57) present in a large hydrophobic pocket are probably involved in substrate specificity. They are important for desuccinylation activity, but dispensable for deacetylation activity.</text>
</comment>
<feature type="binding site" evidence="3">
    <location>
        <begin position="87"/>
        <end position="90"/>
    </location>
    <ligand>
        <name>NAD(+)</name>
        <dbReference type="ChEBI" id="CHEBI:57540"/>
    </ligand>
</feature>
<evidence type="ECO:0000256" key="1">
    <source>
        <dbReference type="ARBA" id="ARBA00022679"/>
    </source>
</evidence>
<dbReference type="PROSITE" id="PS50305">
    <property type="entry name" value="SIRTUIN"/>
    <property type="match status" value="1"/>
</dbReference>
<evidence type="ECO:0000256" key="3">
    <source>
        <dbReference type="HAMAP-Rule" id="MF_01121"/>
    </source>
</evidence>
<dbReference type="Pfam" id="PF02146">
    <property type="entry name" value="SIR2"/>
    <property type="match status" value="1"/>
</dbReference>
<dbReference type="Proteomes" id="UP000270261">
    <property type="component" value="Unassembled WGS sequence"/>
</dbReference>
<dbReference type="RefSeq" id="WP_125094542.1">
    <property type="nucleotide sequence ID" value="NZ_RRUE01000001.1"/>
</dbReference>
<dbReference type="InterPro" id="IPR003000">
    <property type="entry name" value="Sirtuin"/>
</dbReference>
<reference evidence="6 7" key="1">
    <citation type="submission" date="2018-11" db="EMBL/GenBank/DDBJ databases">
        <title>Genome sequencing of Lautropia sp. KCOM 2505 (= ChDC F240).</title>
        <authorList>
            <person name="Kook J.-K."/>
            <person name="Park S.-N."/>
            <person name="Lim Y.K."/>
        </authorList>
    </citation>
    <scope>NUCLEOTIDE SEQUENCE [LARGE SCALE GENOMIC DNA]</scope>
    <source>
        <strain evidence="6 7">KCOM 2505</strain>
    </source>
</reference>
<feature type="binding site" evidence="3">
    <location>
        <begin position="170"/>
        <end position="172"/>
    </location>
    <ligand>
        <name>NAD(+)</name>
        <dbReference type="ChEBI" id="CHEBI:57540"/>
    </ligand>
</feature>
<dbReference type="Gene3D" id="3.40.50.1220">
    <property type="entry name" value="TPP-binding domain"/>
    <property type="match status" value="1"/>
</dbReference>
<keyword evidence="3" id="KW-0963">Cytoplasm</keyword>
<comment type="caution">
    <text evidence="6">The sequence shown here is derived from an EMBL/GenBank/DDBJ whole genome shotgun (WGS) entry which is preliminary data.</text>
</comment>
<accession>A0A3R8LP37</accession>
<dbReference type="CDD" id="cd01412">
    <property type="entry name" value="SIRT5_Af1_CobB"/>
    <property type="match status" value="1"/>
</dbReference>
<dbReference type="InterPro" id="IPR027546">
    <property type="entry name" value="Sirtuin_class_III"/>
</dbReference>
<sequence>MPQRIVVLTGAGVSADSGLKTFRDSDGLWEGHRVEEVATPEAFDRNPQLVIDFYNERRRQARAAQPNTAHLALARLQDRYDVQIITQNVDDLHERAGSRTVLHLHGELNKLRSTVDEDYVIDWTTDQKLTDLDRNGNRLRPFIVWFGESVPLIEQAAEWVAQADRVIVVGTSLKVYPAAGLLRFAPAHAERYLVDPRPPAAPGVHIIAATAAEGVPPLVDELLAQAGQA</sequence>
<feature type="domain" description="Deacetylase sirtuin-type" evidence="5">
    <location>
        <begin position="1"/>
        <end position="225"/>
    </location>
</feature>
<protein>
    <recommendedName>
        <fullName evidence="3">NAD-dependent protein deacylase</fullName>
        <ecNumber evidence="3">2.3.1.286</ecNumber>
    </recommendedName>
    <alternativeName>
        <fullName evidence="3">Regulatory protein SIR2 homolog</fullName>
    </alternativeName>
</protein>
<dbReference type="EC" id="2.3.1.286" evidence="3"/>
<dbReference type="EMBL" id="RRUE01000001">
    <property type="protein sequence ID" value="RRN45111.1"/>
    <property type="molecule type" value="Genomic_DNA"/>
</dbReference>
<dbReference type="SUPFAM" id="SSF52467">
    <property type="entry name" value="DHS-like NAD/FAD-binding domain"/>
    <property type="match status" value="1"/>
</dbReference>
<keyword evidence="2 3" id="KW-0520">NAD</keyword>
<organism evidence="6 7">
    <name type="scientific">Lautropia dentalis</name>
    <dbReference type="NCBI Taxonomy" id="2490857"/>
    <lineage>
        <taxon>Bacteria</taxon>
        <taxon>Pseudomonadati</taxon>
        <taxon>Pseudomonadota</taxon>
        <taxon>Betaproteobacteria</taxon>
        <taxon>Burkholderiales</taxon>
        <taxon>Burkholderiaceae</taxon>
        <taxon>Lautropia</taxon>
    </lineage>
</organism>
<dbReference type="GO" id="GO:0036055">
    <property type="term" value="F:protein-succinyllysine desuccinylase activity"/>
    <property type="evidence" value="ECO:0007669"/>
    <property type="project" value="UniProtKB-UniRule"/>
</dbReference>
<feature type="binding site" evidence="3">
    <location>
        <position position="54"/>
    </location>
    <ligand>
        <name>substrate</name>
    </ligand>
</feature>
<dbReference type="Gene3D" id="3.30.1600.10">
    <property type="entry name" value="SIR2/SIRT2 'Small Domain"/>
    <property type="match status" value="1"/>
</dbReference>
<dbReference type="GO" id="GO:0005737">
    <property type="term" value="C:cytoplasm"/>
    <property type="evidence" value="ECO:0007669"/>
    <property type="project" value="UniProtKB-SubCell"/>
</dbReference>
<dbReference type="InterPro" id="IPR029035">
    <property type="entry name" value="DHS-like_NAD/FAD-binding_dom"/>
</dbReference>
<keyword evidence="7" id="KW-1185">Reference proteome</keyword>
<dbReference type="PANTHER" id="PTHR11085">
    <property type="entry name" value="NAD-DEPENDENT PROTEIN DEACYLASE SIRTUIN-5, MITOCHONDRIAL-RELATED"/>
    <property type="match status" value="1"/>
</dbReference>
<dbReference type="GO" id="GO:0017136">
    <property type="term" value="F:histone deacetylase activity, NAD-dependent"/>
    <property type="evidence" value="ECO:0007669"/>
    <property type="project" value="TreeGrafter"/>
</dbReference>
<comment type="function">
    <text evidence="3">NAD-dependent lysine deacetylase and desuccinylase that specifically removes acetyl and succinyl groups on target proteins. Modulates the activities of several proteins which are inactive in their acylated form.</text>
</comment>
<evidence type="ECO:0000256" key="4">
    <source>
        <dbReference type="PROSITE-ProRule" id="PRU00236"/>
    </source>
</evidence>
<evidence type="ECO:0000259" key="5">
    <source>
        <dbReference type="PROSITE" id="PS50305"/>
    </source>
</evidence>
<comment type="catalytic activity">
    <reaction evidence="3">
        <text>N(6)-succinyl-L-lysyl-[protein] + NAD(+) + H2O = 2''-O-succinyl-ADP-D-ribose + nicotinamide + L-lysyl-[protein]</text>
        <dbReference type="Rhea" id="RHEA:47668"/>
        <dbReference type="Rhea" id="RHEA-COMP:9752"/>
        <dbReference type="Rhea" id="RHEA-COMP:11877"/>
        <dbReference type="ChEBI" id="CHEBI:15377"/>
        <dbReference type="ChEBI" id="CHEBI:17154"/>
        <dbReference type="ChEBI" id="CHEBI:29969"/>
        <dbReference type="ChEBI" id="CHEBI:57540"/>
        <dbReference type="ChEBI" id="CHEBI:87830"/>
        <dbReference type="ChEBI" id="CHEBI:87832"/>
    </reaction>
</comment>
<dbReference type="GO" id="GO:0070403">
    <property type="term" value="F:NAD+ binding"/>
    <property type="evidence" value="ECO:0007669"/>
    <property type="project" value="UniProtKB-UniRule"/>
</dbReference>
<dbReference type="InterPro" id="IPR026590">
    <property type="entry name" value="Ssirtuin_cat_dom"/>
</dbReference>
<dbReference type="GO" id="GO:0036054">
    <property type="term" value="F:protein-malonyllysine demalonylase activity"/>
    <property type="evidence" value="ECO:0007669"/>
    <property type="project" value="InterPro"/>
</dbReference>
<feature type="active site" description="Proton acceptor" evidence="3">
    <location>
        <position position="105"/>
    </location>
</feature>
<dbReference type="HAMAP" id="MF_01121">
    <property type="entry name" value="Sirtuin_ClassIII"/>
    <property type="match status" value="1"/>
</dbReference>
<proteinExistence type="inferred from homology"/>
<comment type="caution">
    <text evidence="3 4">Lacks conserved residue(s) required for the propagation of feature annotation.</text>
</comment>
<keyword evidence="1" id="KW-0808">Transferase</keyword>
<dbReference type="PANTHER" id="PTHR11085:SF4">
    <property type="entry name" value="NAD-DEPENDENT PROTEIN DEACYLASE"/>
    <property type="match status" value="1"/>
</dbReference>
<feature type="binding site" evidence="3">
    <location>
        <position position="57"/>
    </location>
    <ligand>
        <name>substrate</name>
    </ligand>
</feature>
<evidence type="ECO:0000256" key="2">
    <source>
        <dbReference type="ARBA" id="ARBA00023027"/>
    </source>
</evidence>
<name>A0A3R8LP37_9BURK</name>
<feature type="binding site" evidence="3">
    <location>
        <begin position="10"/>
        <end position="29"/>
    </location>
    <ligand>
        <name>NAD(+)</name>
        <dbReference type="ChEBI" id="CHEBI:57540"/>
    </ligand>
</feature>
<comment type="similarity">
    <text evidence="3">Belongs to the sirtuin family. Class III subfamily.</text>
</comment>
<comment type="catalytic activity">
    <reaction evidence="3">
        <text>N(6)-acetyl-L-lysyl-[protein] + NAD(+) + H2O = 2''-O-acetyl-ADP-D-ribose + nicotinamide + L-lysyl-[protein]</text>
        <dbReference type="Rhea" id="RHEA:43636"/>
        <dbReference type="Rhea" id="RHEA-COMP:9752"/>
        <dbReference type="Rhea" id="RHEA-COMP:10731"/>
        <dbReference type="ChEBI" id="CHEBI:15377"/>
        <dbReference type="ChEBI" id="CHEBI:17154"/>
        <dbReference type="ChEBI" id="CHEBI:29969"/>
        <dbReference type="ChEBI" id="CHEBI:57540"/>
        <dbReference type="ChEBI" id="CHEBI:61930"/>
        <dbReference type="ChEBI" id="CHEBI:83767"/>
        <dbReference type="EC" id="2.3.1.286"/>
    </reaction>
</comment>
<feature type="binding site" evidence="3">
    <location>
        <position position="211"/>
    </location>
    <ligand>
        <name>NAD(+)</name>
        <dbReference type="ChEBI" id="CHEBI:57540"/>
    </ligand>
</feature>